<keyword evidence="4" id="KW-0812">Transmembrane</keyword>
<dbReference type="PANTHER" id="PTHR11795">
    <property type="entry name" value="BRANCHED-CHAIN AMINO ACID TRANSPORT SYSTEM PERMEASE PROTEIN LIVH"/>
    <property type="match status" value="1"/>
</dbReference>
<sequence length="292" mass="31692">MQSILQLVINGCASGFIYFLVAFEITIIYNSSGLMNFSHEKFIILGAYVFGGLFVKMMGFNHIFAVIFTLIFMAVFGAVVALGIFNPLRNLPSNVFAIFGTVLLSKILTELVRITWGAAPFSIPGFLTGYLKFGSLSISNANICIIAMALIFLYLQNLFYFKTKLGKAMRCVNQDKKAAGYMGINVQKCNIITIAMSASVCAVIGMLIVPIYNVDLSMAGNIATKGFIACVVGGFGTIPGAIIGGLFLGILENMYTYFGPAIYKDAVSFIVFIIFLLIRPNGILGKVKITRS</sequence>
<evidence type="ECO:0000256" key="3">
    <source>
        <dbReference type="ARBA" id="ARBA00022475"/>
    </source>
</evidence>
<name>A0ABV1D902_9FIRM</name>
<reference evidence="9 10" key="1">
    <citation type="submission" date="2024-03" db="EMBL/GenBank/DDBJ databases">
        <title>Human intestinal bacterial collection.</title>
        <authorList>
            <person name="Pauvert C."/>
            <person name="Hitch T.C.A."/>
            <person name="Clavel T."/>
        </authorList>
    </citation>
    <scope>NUCLEOTIDE SEQUENCE [LARGE SCALE GENOMIC DNA]</scope>
    <source>
        <strain evidence="9 10">CLA-SR-H021</strain>
    </source>
</reference>
<keyword evidence="7" id="KW-0472">Membrane</keyword>
<evidence type="ECO:0000256" key="2">
    <source>
        <dbReference type="ARBA" id="ARBA00022448"/>
    </source>
</evidence>
<accession>A0ABV1D902</accession>
<gene>
    <name evidence="9" type="ORF">WMQ36_11460</name>
</gene>
<dbReference type="EMBL" id="JBBMFM010000036">
    <property type="protein sequence ID" value="MEQ2425594.1"/>
    <property type="molecule type" value="Genomic_DNA"/>
</dbReference>
<dbReference type="InterPro" id="IPR052157">
    <property type="entry name" value="BCAA_transport_permease"/>
</dbReference>
<dbReference type="InterPro" id="IPR001851">
    <property type="entry name" value="ABC_transp_permease"/>
</dbReference>
<keyword evidence="3" id="KW-1003">Cell membrane</keyword>
<comment type="caution">
    <text evidence="9">The sequence shown here is derived from an EMBL/GenBank/DDBJ whole genome shotgun (WGS) entry which is preliminary data.</text>
</comment>
<keyword evidence="6" id="KW-1133">Transmembrane helix</keyword>
<evidence type="ECO:0000313" key="9">
    <source>
        <dbReference type="EMBL" id="MEQ2425594.1"/>
    </source>
</evidence>
<dbReference type="Proteomes" id="UP001454086">
    <property type="component" value="Unassembled WGS sequence"/>
</dbReference>
<evidence type="ECO:0000256" key="6">
    <source>
        <dbReference type="ARBA" id="ARBA00022989"/>
    </source>
</evidence>
<dbReference type="CDD" id="cd06582">
    <property type="entry name" value="TM_PBP1_LivH_like"/>
    <property type="match status" value="1"/>
</dbReference>
<organism evidence="9 10">
    <name type="scientific">Enterocloster hominis</name>
    <name type="common">ex Hitch et al. 2024</name>
    <dbReference type="NCBI Taxonomy" id="1917870"/>
    <lineage>
        <taxon>Bacteria</taxon>
        <taxon>Bacillati</taxon>
        <taxon>Bacillota</taxon>
        <taxon>Clostridia</taxon>
        <taxon>Lachnospirales</taxon>
        <taxon>Lachnospiraceae</taxon>
        <taxon>Enterocloster</taxon>
    </lineage>
</organism>
<evidence type="ECO:0000256" key="7">
    <source>
        <dbReference type="ARBA" id="ARBA00023136"/>
    </source>
</evidence>
<dbReference type="Pfam" id="PF02653">
    <property type="entry name" value="BPD_transp_2"/>
    <property type="match status" value="1"/>
</dbReference>
<evidence type="ECO:0000313" key="10">
    <source>
        <dbReference type="Proteomes" id="UP001454086"/>
    </source>
</evidence>
<evidence type="ECO:0000256" key="4">
    <source>
        <dbReference type="ARBA" id="ARBA00022692"/>
    </source>
</evidence>
<keyword evidence="2" id="KW-0813">Transport</keyword>
<keyword evidence="10" id="KW-1185">Reference proteome</keyword>
<keyword evidence="5" id="KW-0029">Amino-acid transport</keyword>
<dbReference type="RefSeq" id="WP_040380298.1">
    <property type="nucleotide sequence ID" value="NZ_JAJFEB010000006.1"/>
</dbReference>
<comment type="subcellular location">
    <subcellularLocation>
        <location evidence="1">Cell membrane</location>
        <topology evidence="1">Multi-pass membrane protein</topology>
    </subcellularLocation>
</comment>
<proteinExistence type="inferred from homology"/>
<evidence type="ECO:0000256" key="1">
    <source>
        <dbReference type="ARBA" id="ARBA00004651"/>
    </source>
</evidence>
<dbReference type="PANTHER" id="PTHR11795:SF451">
    <property type="entry name" value="ABC TRANSPORTER PERMEASE PROTEIN"/>
    <property type="match status" value="1"/>
</dbReference>
<protein>
    <submittedName>
        <fullName evidence="9">Branched-chain amino acid ABC transporter permease</fullName>
    </submittedName>
</protein>
<comment type="similarity">
    <text evidence="8">Belongs to the binding-protein-dependent transport system permease family. LivHM subfamily.</text>
</comment>
<evidence type="ECO:0000256" key="8">
    <source>
        <dbReference type="ARBA" id="ARBA00037998"/>
    </source>
</evidence>
<evidence type="ECO:0000256" key="5">
    <source>
        <dbReference type="ARBA" id="ARBA00022970"/>
    </source>
</evidence>